<keyword evidence="2" id="KW-1185">Reference proteome</keyword>
<sequence length="68" mass="7726">MHHRYPLRCFPLHKTQDEAVAAWHSIVKIYVGKDRWILDSQETRVGSVMKCRNSSAGGYLSAPRPADS</sequence>
<protein>
    <submittedName>
        <fullName evidence="1">Uncharacterized protein</fullName>
    </submittedName>
</protein>
<evidence type="ECO:0000313" key="2">
    <source>
        <dbReference type="Proteomes" id="UP000215914"/>
    </source>
</evidence>
<reference evidence="1" key="1">
    <citation type="journal article" date="2017" name="Nature">
        <title>The sunflower genome provides insights into oil metabolism, flowering and Asterid evolution.</title>
        <authorList>
            <person name="Badouin H."/>
            <person name="Gouzy J."/>
            <person name="Grassa C.J."/>
            <person name="Murat F."/>
            <person name="Staton S.E."/>
            <person name="Cottret L."/>
            <person name="Lelandais-Briere C."/>
            <person name="Owens G.L."/>
            <person name="Carrere S."/>
            <person name="Mayjonade B."/>
            <person name="Legrand L."/>
            <person name="Gill N."/>
            <person name="Kane N.C."/>
            <person name="Bowers J.E."/>
            <person name="Hubner S."/>
            <person name="Bellec A."/>
            <person name="Berard A."/>
            <person name="Berges H."/>
            <person name="Blanchet N."/>
            <person name="Boniface M.C."/>
            <person name="Brunel D."/>
            <person name="Catrice O."/>
            <person name="Chaidir N."/>
            <person name="Claudel C."/>
            <person name="Donnadieu C."/>
            <person name="Faraut T."/>
            <person name="Fievet G."/>
            <person name="Helmstetter N."/>
            <person name="King M."/>
            <person name="Knapp S.J."/>
            <person name="Lai Z."/>
            <person name="Le Paslier M.C."/>
            <person name="Lippi Y."/>
            <person name="Lorenzon L."/>
            <person name="Mandel J.R."/>
            <person name="Marage G."/>
            <person name="Marchand G."/>
            <person name="Marquand E."/>
            <person name="Bret-Mestries E."/>
            <person name="Morien E."/>
            <person name="Nambeesan S."/>
            <person name="Nguyen T."/>
            <person name="Pegot-Espagnet P."/>
            <person name="Pouilly N."/>
            <person name="Raftis F."/>
            <person name="Sallet E."/>
            <person name="Schiex T."/>
            <person name="Thomas J."/>
            <person name="Vandecasteele C."/>
            <person name="Vares D."/>
            <person name="Vear F."/>
            <person name="Vautrin S."/>
            <person name="Crespi M."/>
            <person name="Mangin B."/>
            <person name="Burke J.M."/>
            <person name="Salse J."/>
            <person name="Munos S."/>
            <person name="Vincourt P."/>
            <person name="Rieseberg L.H."/>
            <person name="Langlade N.B."/>
        </authorList>
    </citation>
    <scope>NUCLEOTIDE SEQUENCE</scope>
    <source>
        <tissue evidence="1">Leaves</tissue>
    </source>
</reference>
<organism evidence="1 2">
    <name type="scientific">Helianthus annuus</name>
    <name type="common">Common sunflower</name>
    <dbReference type="NCBI Taxonomy" id="4232"/>
    <lineage>
        <taxon>Eukaryota</taxon>
        <taxon>Viridiplantae</taxon>
        <taxon>Streptophyta</taxon>
        <taxon>Embryophyta</taxon>
        <taxon>Tracheophyta</taxon>
        <taxon>Spermatophyta</taxon>
        <taxon>Magnoliopsida</taxon>
        <taxon>eudicotyledons</taxon>
        <taxon>Gunneridae</taxon>
        <taxon>Pentapetalae</taxon>
        <taxon>asterids</taxon>
        <taxon>campanulids</taxon>
        <taxon>Asterales</taxon>
        <taxon>Asteraceae</taxon>
        <taxon>Asteroideae</taxon>
        <taxon>Heliantheae alliance</taxon>
        <taxon>Heliantheae</taxon>
        <taxon>Helianthus</taxon>
    </lineage>
</organism>
<evidence type="ECO:0000313" key="1">
    <source>
        <dbReference type="EMBL" id="KAF5763709.1"/>
    </source>
</evidence>
<dbReference type="EMBL" id="MNCJ02000330">
    <property type="protein sequence ID" value="KAF5763709.1"/>
    <property type="molecule type" value="Genomic_DNA"/>
</dbReference>
<dbReference type="Proteomes" id="UP000215914">
    <property type="component" value="Unassembled WGS sequence"/>
</dbReference>
<dbReference type="Gramene" id="mRNA:HanXRQr2_Chr15g0683541">
    <property type="protein sequence ID" value="CDS:HanXRQr2_Chr15g0683541.1"/>
    <property type="gene ID" value="HanXRQr2_Chr15g0683541"/>
</dbReference>
<reference evidence="1" key="2">
    <citation type="submission" date="2020-06" db="EMBL/GenBank/DDBJ databases">
        <title>Helianthus annuus Genome sequencing and assembly Release 2.</title>
        <authorList>
            <person name="Gouzy J."/>
            <person name="Langlade N."/>
            <person name="Munos S."/>
        </authorList>
    </citation>
    <scope>NUCLEOTIDE SEQUENCE</scope>
    <source>
        <tissue evidence="1">Leaves</tissue>
    </source>
</reference>
<dbReference type="AlphaFoldDB" id="A0A9K3DY96"/>
<proteinExistence type="predicted"/>
<name>A0A9K3DY96_HELAN</name>
<comment type="caution">
    <text evidence="1">The sequence shown here is derived from an EMBL/GenBank/DDBJ whole genome shotgun (WGS) entry which is preliminary data.</text>
</comment>
<accession>A0A9K3DY96</accession>
<gene>
    <name evidence="1" type="ORF">HanXRQr2_Chr15g0683541</name>
</gene>